<comment type="similarity">
    <text evidence="7">Belongs to the drug/metabolite transporter (DMT) superfamily. Small multidrug resistance (SMR) (TC 2.A.7.1) family.</text>
</comment>
<dbReference type="InterPro" id="IPR045324">
    <property type="entry name" value="Small_multidrug_res"/>
</dbReference>
<evidence type="ECO:0000256" key="5">
    <source>
        <dbReference type="ARBA" id="ARBA00022989"/>
    </source>
</evidence>
<evidence type="ECO:0000313" key="10">
    <source>
        <dbReference type="Proteomes" id="UP000076490"/>
    </source>
</evidence>
<dbReference type="AlphaFoldDB" id="A0A165H7K5"/>
<dbReference type="GO" id="GO:0005886">
    <property type="term" value="C:plasma membrane"/>
    <property type="evidence" value="ECO:0007669"/>
    <property type="project" value="UniProtKB-SubCell"/>
</dbReference>
<accession>A0A165H7K5</accession>
<dbReference type="SUPFAM" id="SSF103481">
    <property type="entry name" value="Multidrug resistance efflux transporter EmrE"/>
    <property type="match status" value="1"/>
</dbReference>
<dbReference type="RefSeq" id="WP_063181127.1">
    <property type="nucleotide sequence ID" value="NZ_LQNT01000009.1"/>
</dbReference>
<keyword evidence="3" id="KW-1003">Cell membrane</keyword>
<gene>
    <name evidence="9" type="ORF">AV656_08980</name>
</gene>
<feature type="transmembrane region" description="Helical" evidence="8">
    <location>
        <begin position="30"/>
        <end position="48"/>
    </location>
</feature>
<evidence type="ECO:0000256" key="3">
    <source>
        <dbReference type="ARBA" id="ARBA00022475"/>
    </source>
</evidence>
<dbReference type="Pfam" id="PF00893">
    <property type="entry name" value="Multi_Drug_Res"/>
    <property type="match status" value="1"/>
</dbReference>
<comment type="subcellular location">
    <subcellularLocation>
        <location evidence="1 7">Cell membrane</location>
        <topology evidence="1 7">Multi-pass membrane protein</topology>
    </subcellularLocation>
</comment>
<evidence type="ECO:0000313" key="9">
    <source>
        <dbReference type="EMBL" id="KZE39019.1"/>
    </source>
</evidence>
<dbReference type="EMBL" id="LQNT01000009">
    <property type="protein sequence ID" value="KZE39019.1"/>
    <property type="molecule type" value="Genomic_DNA"/>
</dbReference>
<feature type="transmembrane region" description="Helical" evidence="8">
    <location>
        <begin position="55"/>
        <end position="77"/>
    </location>
</feature>
<reference evidence="9 10" key="1">
    <citation type="submission" date="2016-01" db="EMBL/GenBank/DDBJ databases">
        <title>Whole genome sequencing of Bhargavaea cecembensis T14.</title>
        <authorList>
            <person name="Hong K.W."/>
        </authorList>
    </citation>
    <scope>NUCLEOTIDE SEQUENCE [LARGE SCALE GENOMIC DNA]</scope>
    <source>
        <strain evidence="9 10">T14</strain>
    </source>
</reference>
<evidence type="ECO:0000256" key="4">
    <source>
        <dbReference type="ARBA" id="ARBA00022692"/>
    </source>
</evidence>
<keyword evidence="4 7" id="KW-0812">Transmembrane</keyword>
<dbReference type="PANTHER" id="PTHR30561:SF7">
    <property type="entry name" value="GUANIDINIUM EFFLUX SYSTEM SUBUNIT GDNC-RELATED"/>
    <property type="match status" value="1"/>
</dbReference>
<evidence type="ECO:0000256" key="6">
    <source>
        <dbReference type="ARBA" id="ARBA00023136"/>
    </source>
</evidence>
<feature type="transmembrane region" description="Helical" evidence="8">
    <location>
        <begin position="83"/>
        <end position="101"/>
    </location>
</feature>
<keyword evidence="6 8" id="KW-0472">Membrane</keyword>
<evidence type="ECO:0000256" key="7">
    <source>
        <dbReference type="RuleBase" id="RU003942"/>
    </source>
</evidence>
<dbReference type="PANTHER" id="PTHR30561">
    <property type="entry name" value="SMR FAMILY PROTON-DEPENDENT DRUG EFFLUX TRANSPORTER SUGE"/>
    <property type="match status" value="1"/>
</dbReference>
<keyword evidence="2" id="KW-0813">Transport</keyword>
<dbReference type="GO" id="GO:0022857">
    <property type="term" value="F:transmembrane transporter activity"/>
    <property type="evidence" value="ECO:0007669"/>
    <property type="project" value="InterPro"/>
</dbReference>
<evidence type="ECO:0000256" key="8">
    <source>
        <dbReference type="SAM" id="Phobius"/>
    </source>
</evidence>
<name>A0A165H7K5_9BACL</name>
<comment type="caution">
    <text evidence="9">The sequence shown here is derived from an EMBL/GenBank/DDBJ whole genome shotgun (WGS) entry which is preliminary data.</text>
</comment>
<keyword evidence="5 8" id="KW-1133">Transmembrane helix</keyword>
<dbReference type="Proteomes" id="UP000076490">
    <property type="component" value="Unassembled WGS sequence"/>
</dbReference>
<dbReference type="Gene3D" id="1.10.3730.20">
    <property type="match status" value="1"/>
</dbReference>
<dbReference type="FunFam" id="1.10.3730.20:FF:000001">
    <property type="entry name" value="Quaternary ammonium compound resistance transporter SugE"/>
    <property type="match status" value="1"/>
</dbReference>
<evidence type="ECO:0000256" key="1">
    <source>
        <dbReference type="ARBA" id="ARBA00004651"/>
    </source>
</evidence>
<dbReference type="OrthoDB" id="2168659at2"/>
<feature type="transmembrane region" description="Helical" evidence="8">
    <location>
        <begin position="7"/>
        <end position="24"/>
    </location>
</feature>
<dbReference type="InterPro" id="IPR000390">
    <property type="entry name" value="Small_drug/metabolite_transptr"/>
</dbReference>
<evidence type="ECO:0000256" key="2">
    <source>
        <dbReference type="ARBA" id="ARBA00022448"/>
    </source>
</evidence>
<protein>
    <submittedName>
        <fullName evidence="9">Multidrug resistance protein SMR</fullName>
    </submittedName>
</protein>
<sequence>MKDWWKIIVAAIFEVGWVIGLKHADGVLEWLGTAAAIYVSFYLLIVAGRTLPVGTAYAVFVGLGAAGTVIAEIILFGAQVNPAKLALIAVLLAGVIGLKLVTDEGGDEEWHGSH</sequence>
<proteinExistence type="inferred from homology"/>
<organism evidence="9 10">
    <name type="scientific">Bhargavaea cecembensis</name>
    <dbReference type="NCBI Taxonomy" id="394098"/>
    <lineage>
        <taxon>Bacteria</taxon>
        <taxon>Bacillati</taxon>
        <taxon>Bacillota</taxon>
        <taxon>Bacilli</taxon>
        <taxon>Bacillales</taxon>
        <taxon>Caryophanaceae</taxon>
        <taxon>Bhargavaea</taxon>
    </lineage>
</organism>
<dbReference type="InterPro" id="IPR037185">
    <property type="entry name" value="EmrE-like"/>
</dbReference>